<keyword evidence="2" id="KW-1185">Reference proteome</keyword>
<comment type="caution">
    <text evidence="1">The sequence shown here is derived from an EMBL/GenBank/DDBJ whole genome shotgun (WGS) entry which is preliminary data.</text>
</comment>
<protein>
    <submittedName>
        <fullName evidence="1">Uncharacterized protein</fullName>
    </submittedName>
</protein>
<name>A0ABQ1LDZ7_9RHOB</name>
<sequence>MVKTGISEAVLTDREKGFYRKIRVDPVLGPTFAERVTNWELHLAKMVNFWSLIALMTATRLKVRFGLIPAQEHPSGARLSVEMSCKVV</sequence>
<gene>
    <name evidence="1" type="ORF">GCM10011363_44550</name>
</gene>
<accession>A0ABQ1LDZ7</accession>
<organism evidence="1 2">
    <name type="scientific">Marivita lacus</name>
    <dbReference type="NCBI Taxonomy" id="1323742"/>
    <lineage>
        <taxon>Bacteria</taxon>
        <taxon>Pseudomonadati</taxon>
        <taxon>Pseudomonadota</taxon>
        <taxon>Alphaproteobacteria</taxon>
        <taxon>Rhodobacterales</taxon>
        <taxon>Roseobacteraceae</taxon>
        <taxon>Marivita</taxon>
    </lineage>
</organism>
<dbReference type="InterPro" id="IPR012292">
    <property type="entry name" value="Globin/Proto"/>
</dbReference>
<dbReference type="EMBL" id="BMFC01000026">
    <property type="protein sequence ID" value="GGC23147.1"/>
    <property type="molecule type" value="Genomic_DNA"/>
</dbReference>
<proteinExistence type="predicted"/>
<reference evidence="2" key="1">
    <citation type="journal article" date="2019" name="Int. J. Syst. Evol. Microbiol.">
        <title>The Global Catalogue of Microorganisms (GCM) 10K type strain sequencing project: providing services to taxonomists for standard genome sequencing and annotation.</title>
        <authorList>
            <consortium name="The Broad Institute Genomics Platform"/>
            <consortium name="The Broad Institute Genome Sequencing Center for Infectious Disease"/>
            <person name="Wu L."/>
            <person name="Ma J."/>
        </authorList>
    </citation>
    <scope>NUCLEOTIDE SEQUENCE [LARGE SCALE GENOMIC DNA]</scope>
    <source>
        <strain evidence="2">CGMCC 1.12478</strain>
    </source>
</reference>
<evidence type="ECO:0000313" key="1">
    <source>
        <dbReference type="EMBL" id="GGC23147.1"/>
    </source>
</evidence>
<dbReference type="InterPro" id="IPR009050">
    <property type="entry name" value="Globin-like_sf"/>
</dbReference>
<dbReference type="SUPFAM" id="SSF46458">
    <property type="entry name" value="Globin-like"/>
    <property type="match status" value="1"/>
</dbReference>
<evidence type="ECO:0000313" key="2">
    <source>
        <dbReference type="Proteomes" id="UP000645462"/>
    </source>
</evidence>
<dbReference type="Gene3D" id="1.10.490.10">
    <property type="entry name" value="Globins"/>
    <property type="match status" value="1"/>
</dbReference>
<dbReference type="Proteomes" id="UP000645462">
    <property type="component" value="Unassembled WGS sequence"/>
</dbReference>